<evidence type="ECO:0000313" key="1">
    <source>
        <dbReference type="EMBL" id="BBL09385.1"/>
    </source>
</evidence>
<protein>
    <submittedName>
        <fullName evidence="1">Uncharacterized protein</fullName>
    </submittedName>
</protein>
<dbReference type="EMBL" id="AP019737">
    <property type="protein sequence ID" value="BBL09385.1"/>
    <property type="molecule type" value="Genomic_DNA"/>
</dbReference>
<dbReference type="Proteomes" id="UP000317465">
    <property type="component" value="Chromosome"/>
</dbReference>
<name>A0ACA8QX53_9BACT</name>
<proteinExistence type="predicted"/>
<evidence type="ECO:0000313" key="2">
    <source>
        <dbReference type="Proteomes" id="UP000317465"/>
    </source>
</evidence>
<gene>
    <name evidence="1" type="ORF">A5CPYCFAH4_16090</name>
</gene>
<organism evidence="1 2">
    <name type="scientific">Alistipes onderdonkii subsp. vulgaris</name>
    <dbReference type="NCBI Taxonomy" id="2585117"/>
    <lineage>
        <taxon>Bacteria</taxon>
        <taxon>Pseudomonadati</taxon>
        <taxon>Bacteroidota</taxon>
        <taxon>Bacteroidia</taxon>
        <taxon>Bacteroidales</taxon>
        <taxon>Rikenellaceae</taxon>
        <taxon>Alistipes</taxon>
    </lineage>
</organism>
<reference evidence="1 2" key="1">
    <citation type="journal article" date="2020" name="Int. J. Syst. Evol. Microbiol.">
        <title>Alistipes communis sp. nov., Alistipes dispar sp. nov. and Alistipes onderdonkii subsp. vulgaris subsp. nov., isolated from human faeces, and creation of Alistipes onderdonkii subsp. onderdonkii subsp. nov.</title>
        <authorList>
            <person name="Sakamoto M."/>
            <person name="Ikeyama N."/>
            <person name="Ogata Y."/>
            <person name="Suda W."/>
            <person name="Iino T."/>
            <person name="Hattori M."/>
            <person name="Ohkuma M."/>
        </authorList>
    </citation>
    <scope>NUCLEOTIDE SEQUENCE [LARGE SCALE GENOMIC DNA]</scope>
    <source>
        <strain evidence="1 2">5CPYCFAH4</strain>
    </source>
</reference>
<accession>A0ACA8QX53</accession>
<sequence>MPSRGWVATMFTTMPKTTVHTILQEIGIRALREYIYKYLPAPDFHSHDFTRNFEHHFTTQYIQMQGLYAHKSTIEERNKTISSEIGKFLNRNRDLLQIEKGPKRISINMNGKKSPARIWHKTSQL</sequence>
<keyword evidence="2" id="KW-1185">Reference proteome</keyword>